<keyword evidence="3" id="KW-1185">Reference proteome</keyword>
<dbReference type="GO" id="GO:0004497">
    <property type="term" value="F:monooxygenase activity"/>
    <property type="evidence" value="ECO:0007669"/>
    <property type="project" value="UniProtKB-KW"/>
</dbReference>
<keyword evidence="2" id="KW-0503">Monooxygenase</keyword>
<accession>A0A4Y6UCH3</accession>
<dbReference type="InterPro" id="IPR024003">
    <property type="entry name" value="Luciferase-like_KPN01858"/>
</dbReference>
<dbReference type="Pfam" id="PF00296">
    <property type="entry name" value="Bac_luciferase"/>
    <property type="match status" value="1"/>
</dbReference>
<dbReference type="Gene3D" id="3.20.20.30">
    <property type="entry name" value="Luciferase-like domain"/>
    <property type="match status" value="1"/>
</dbReference>
<dbReference type="PANTHER" id="PTHR30137">
    <property type="entry name" value="LUCIFERASE-LIKE MONOOXYGENASE"/>
    <property type="match status" value="1"/>
</dbReference>
<dbReference type="InterPro" id="IPR036661">
    <property type="entry name" value="Luciferase-like_sf"/>
</dbReference>
<gene>
    <name evidence="2" type="ORF">E3E12_07760</name>
</gene>
<dbReference type="InterPro" id="IPR050766">
    <property type="entry name" value="Bact_Lucif_Oxidored"/>
</dbReference>
<dbReference type="NCBIfam" id="TIGR04027">
    <property type="entry name" value="LLM_KPN_01858"/>
    <property type="match status" value="1"/>
</dbReference>
<dbReference type="InterPro" id="IPR011251">
    <property type="entry name" value="Luciferase-like_dom"/>
</dbReference>
<dbReference type="EMBL" id="CP038231">
    <property type="protein sequence ID" value="QDH14091.1"/>
    <property type="molecule type" value="Genomic_DNA"/>
</dbReference>
<protein>
    <submittedName>
        <fullName evidence="2">Putative FMN-dependent luciferase-like monooxygenase</fullName>
    </submittedName>
</protein>
<name>A0A4Y6UCH3_9PROT</name>
<evidence type="ECO:0000259" key="1">
    <source>
        <dbReference type="Pfam" id="PF00296"/>
    </source>
</evidence>
<dbReference type="OrthoDB" id="9780518at2"/>
<evidence type="ECO:0000313" key="2">
    <source>
        <dbReference type="EMBL" id="QDH14091.1"/>
    </source>
</evidence>
<dbReference type="GO" id="GO:0005829">
    <property type="term" value="C:cytosol"/>
    <property type="evidence" value="ECO:0007669"/>
    <property type="project" value="TreeGrafter"/>
</dbReference>
<proteinExistence type="predicted"/>
<dbReference type="GO" id="GO:0016705">
    <property type="term" value="F:oxidoreductase activity, acting on paired donors, with incorporation or reduction of molecular oxygen"/>
    <property type="evidence" value="ECO:0007669"/>
    <property type="project" value="InterPro"/>
</dbReference>
<dbReference type="Proteomes" id="UP000318709">
    <property type="component" value="Chromosome"/>
</dbReference>
<evidence type="ECO:0000313" key="3">
    <source>
        <dbReference type="Proteomes" id="UP000318709"/>
    </source>
</evidence>
<dbReference type="RefSeq" id="WP_141443795.1">
    <property type="nucleotide sequence ID" value="NZ_CP038231.1"/>
</dbReference>
<organism evidence="2 3">
    <name type="scientific">Formicincola oecophyllae</name>
    <dbReference type="NCBI Taxonomy" id="2558361"/>
    <lineage>
        <taxon>Bacteria</taxon>
        <taxon>Pseudomonadati</taxon>
        <taxon>Pseudomonadota</taxon>
        <taxon>Alphaproteobacteria</taxon>
        <taxon>Acetobacterales</taxon>
        <taxon>Acetobacteraceae</taxon>
        <taxon>Formicincola</taxon>
    </lineage>
</organism>
<dbReference type="KEGG" id="swf:E3E12_07760"/>
<reference evidence="2 3" key="1">
    <citation type="submission" date="2019-03" db="EMBL/GenBank/DDBJ databases">
        <title>The complete genome sequence of Swingsia_sp. F3b2 LMG30590(T).</title>
        <authorList>
            <person name="Chua K.-O."/>
            <person name="Chan K.-G."/>
            <person name="See-Too W.-S."/>
        </authorList>
    </citation>
    <scope>NUCLEOTIDE SEQUENCE [LARGE SCALE GENOMIC DNA]</scope>
    <source>
        <strain evidence="2 3">F3b2</strain>
    </source>
</reference>
<keyword evidence="2" id="KW-0560">Oxidoreductase</keyword>
<dbReference type="AlphaFoldDB" id="A0A4Y6UCH3"/>
<feature type="domain" description="Luciferase-like" evidence="1">
    <location>
        <begin position="19"/>
        <end position="288"/>
    </location>
</feature>
<dbReference type="SUPFAM" id="SSF51679">
    <property type="entry name" value="Bacterial luciferase-like"/>
    <property type="match status" value="1"/>
</dbReference>
<dbReference type="PANTHER" id="PTHR30137:SF15">
    <property type="entry name" value="BLL6902 PROTEIN"/>
    <property type="match status" value="1"/>
</dbReference>
<sequence length="330" mass="35265">MHSKSIGFFTRLLDEGPAAKRYQLAGEQIQAAEKLGFNTAWVAQHHFHPAEGGLPSPLPFLAHVAAKTSAIHLGTGVITLPMEDAIRVAEDAAVVDILSQGRLEVGFGSGGTPSSYAAFGHDFAQRHALMNANLATIKQSWAGQALPGGNVVWPQASGLGQRCWQATFSAFGARMAGSAGDGLMLSRTQPRPQGWEGAPLHALQQPLVEAYLESLPQGVPARIMASRTVVVADSRQQALDWAQAGLFRQVPLFRQAGFTLDDSSLENLIQSFDVILGTPEEVARQLAEDRALDKATEVAIQVHSVDPPPEATLRSLALFSTQVAPALGWR</sequence>